<accession>A0AAV4K9D7</accession>
<keyword evidence="1" id="KW-0238">DNA-binding</keyword>
<reference evidence="3" key="1">
    <citation type="journal article" date="2014" name="Int. J. Syst. Evol. Microbiol.">
        <title>Complete genome of a new Firmicutes species belonging to the dominant human colonic microbiota ('Ruminococcus bicirculans') reveals two chromosomes and a selective capacity to utilize plant glucans.</title>
        <authorList>
            <consortium name="NISC Comparative Sequencing Program"/>
            <person name="Wegmann U."/>
            <person name="Louis P."/>
            <person name="Goesmann A."/>
            <person name="Henrissat B."/>
            <person name="Duncan S.H."/>
            <person name="Flint H.J."/>
        </authorList>
    </citation>
    <scope>NUCLEOTIDE SEQUENCE</scope>
    <source>
        <strain evidence="3">CGMCC 1.8884</strain>
    </source>
</reference>
<dbReference type="CDD" id="cd00093">
    <property type="entry name" value="HTH_XRE"/>
    <property type="match status" value="1"/>
</dbReference>
<proteinExistence type="predicted"/>
<dbReference type="Proteomes" id="UP000652720">
    <property type="component" value="Unassembled WGS sequence"/>
</dbReference>
<evidence type="ECO:0000313" key="5">
    <source>
        <dbReference type="Proteomes" id="UP000630135"/>
    </source>
</evidence>
<dbReference type="PANTHER" id="PTHR46797:SF1">
    <property type="entry name" value="METHYLPHOSPHONATE SYNTHASE"/>
    <property type="match status" value="1"/>
</dbReference>
<sequence>MTAKGTPSPARLTFGKKLRAIRRAKDMTLEDLSEASGVNWSYISQVESGQRNIAVDNMWRLAQGVGVELKELL</sequence>
<dbReference type="GO" id="GO:0003700">
    <property type="term" value="F:DNA-binding transcription factor activity"/>
    <property type="evidence" value="ECO:0007669"/>
    <property type="project" value="TreeGrafter"/>
</dbReference>
<gene>
    <name evidence="3" type="ORF">GCM10008021_32130</name>
    <name evidence="4" type="ORF">GCM10010914_31940</name>
</gene>
<reference evidence="4" key="2">
    <citation type="journal article" date="2014" name="Int. J. Syst. Evol. Microbiol.">
        <title>Complete genome sequence of Corynebacterium casei LMG S-19264T (=DSM 44701T), isolated from a smear-ripened cheese.</title>
        <authorList>
            <consortium name="US DOE Joint Genome Institute (JGI-PGF)"/>
            <person name="Walter F."/>
            <person name="Albersmeier A."/>
            <person name="Kalinowski J."/>
            <person name="Ruckert C."/>
        </authorList>
    </citation>
    <scope>NUCLEOTIDE SEQUENCE</scope>
    <source>
        <strain evidence="4">CGMCC 1.8885</strain>
    </source>
</reference>
<reference evidence="5" key="3">
    <citation type="journal article" date="2019" name="Int. J. Syst. Evol. Microbiol.">
        <title>The Global Catalogue of Microorganisms (GCM) 10K type strain sequencing project: providing services to taxonomists for standard genome sequencing and annotation.</title>
        <authorList>
            <consortium name="The Broad Institute Genomics Platform"/>
            <consortium name="The Broad Institute Genome Sequencing Center for Infectious Disease"/>
            <person name="Wu L."/>
            <person name="Ma J."/>
        </authorList>
    </citation>
    <scope>NUCLEOTIDE SEQUENCE [LARGE SCALE GENOMIC DNA]</scope>
    <source>
        <strain evidence="5">CGMCC 1.8884</strain>
    </source>
</reference>
<name>A0AAV4K9D7_9DEIO</name>
<dbReference type="Proteomes" id="UP000630135">
    <property type="component" value="Unassembled WGS sequence"/>
</dbReference>
<dbReference type="PANTHER" id="PTHR46797">
    <property type="entry name" value="HTH-TYPE TRANSCRIPTIONAL REGULATOR"/>
    <property type="match status" value="1"/>
</dbReference>
<evidence type="ECO:0000259" key="2">
    <source>
        <dbReference type="PROSITE" id="PS50943"/>
    </source>
</evidence>
<comment type="caution">
    <text evidence="4">The sequence shown here is derived from an EMBL/GenBank/DDBJ whole genome shotgun (WGS) entry which is preliminary data.</text>
</comment>
<keyword evidence="5" id="KW-1185">Reference proteome</keyword>
<dbReference type="Gene3D" id="1.10.260.40">
    <property type="entry name" value="lambda repressor-like DNA-binding domains"/>
    <property type="match status" value="1"/>
</dbReference>
<evidence type="ECO:0000313" key="4">
    <source>
        <dbReference type="EMBL" id="GGI95063.1"/>
    </source>
</evidence>
<dbReference type="GeneID" id="59166739"/>
<dbReference type="InterPro" id="IPR001387">
    <property type="entry name" value="Cro/C1-type_HTH"/>
</dbReference>
<dbReference type="InterPro" id="IPR010982">
    <property type="entry name" value="Lambda_DNA-bd_dom_sf"/>
</dbReference>
<dbReference type="Pfam" id="PF01381">
    <property type="entry name" value="HTH_3"/>
    <property type="match status" value="1"/>
</dbReference>
<dbReference type="SMART" id="SM00530">
    <property type="entry name" value="HTH_XRE"/>
    <property type="match status" value="1"/>
</dbReference>
<dbReference type="AlphaFoldDB" id="A0AAV4K9D7"/>
<dbReference type="GO" id="GO:0003677">
    <property type="term" value="F:DNA binding"/>
    <property type="evidence" value="ECO:0007669"/>
    <property type="project" value="UniProtKB-KW"/>
</dbReference>
<feature type="domain" description="HTH cro/C1-type" evidence="2">
    <location>
        <begin position="18"/>
        <end position="72"/>
    </location>
</feature>
<dbReference type="SUPFAM" id="SSF47413">
    <property type="entry name" value="lambda repressor-like DNA-binding domains"/>
    <property type="match status" value="1"/>
</dbReference>
<evidence type="ECO:0000313" key="3">
    <source>
        <dbReference type="EMBL" id="GGI69578.1"/>
    </source>
</evidence>
<dbReference type="GO" id="GO:0005829">
    <property type="term" value="C:cytosol"/>
    <property type="evidence" value="ECO:0007669"/>
    <property type="project" value="TreeGrafter"/>
</dbReference>
<evidence type="ECO:0000313" key="6">
    <source>
        <dbReference type="Proteomes" id="UP000652720"/>
    </source>
</evidence>
<dbReference type="PROSITE" id="PS50943">
    <property type="entry name" value="HTH_CROC1"/>
    <property type="match status" value="1"/>
</dbReference>
<dbReference type="EMBL" id="BMLZ01000099">
    <property type="protein sequence ID" value="GGI69578.1"/>
    <property type="molecule type" value="Genomic_DNA"/>
</dbReference>
<dbReference type="RefSeq" id="WP_017872032.1">
    <property type="nucleotide sequence ID" value="NZ_BMLZ01000099.1"/>
</dbReference>
<dbReference type="EMBL" id="BMMA01000072">
    <property type="protein sequence ID" value="GGI95063.1"/>
    <property type="molecule type" value="Genomic_DNA"/>
</dbReference>
<protein>
    <recommendedName>
        <fullName evidence="2">HTH cro/C1-type domain-containing protein</fullName>
    </recommendedName>
</protein>
<evidence type="ECO:0000256" key="1">
    <source>
        <dbReference type="ARBA" id="ARBA00023125"/>
    </source>
</evidence>
<organism evidence="4 6">
    <name type="scientific">Deinococcus wulumuqiensis</name>
    <dbReference type="NCBI Taxonomy" id="980427"/>
    <lineage>
        <taxon>Bacteria</taxon>
        <taxon>Thermotogati</taxon>
        <taxon>Deinococcota</taxon>
        <taxon>Deinococci</taxon>
        <taxon>Deinococcales</taxon>
        <taxon>Deinococcaceae</taxon>
        <taxon>Deinococcus</taxon>
    </lineage>
</organism>
<reference evidence="4" key="4">
    <citation type="submission" date="2023-08" db="EMBL/GenBank/DDBJ databases">
        <authorList>
            <person name="Sun Q."/>
            <person name="Zhou Y."/>
        </authorList>
    </citation>
    <scope>NUCLEOTIDE SEQUENCE</scope>
    <source>
        <strain evidence="3">CGMCC 1.8884</strain>
        <strain evidence="4">CGMCC 1.8885</strain>
    </source>
</reference>
<dbReference type="InterPro" id="IPR050807">
    <property type="entry name" value="TransReg_Diox_bact_type"/>
</dbReference>